<protein>
    <submittedName>
        <fullName evidence="2">Uncharacterized protein</fullName>
    </submittedName>
</protein>
<accession>A0A542XY07</accession>
<reference evidence="2 3" key="1">
    <citation type="submission" date="2019-06" db="EMBL/GenBank/DDBJ databases">
        <title>Sequencing the genomes of 1000 actinobacteria strains.</title>
        <authorList>
            <person name="Klenk H.-P."/>
        </authorList>
    </citation>
    <scope>NUCLEOTIDE SEQUENCE [LARGE SCALE GENOMIC DNA]</scope>
    <source>
        <strain evidence="2 3">DSM 8803</strain>
    </source>
</reference>
<keyword evidence="1" id="KW-0472">Membrane</keyword>
<proteinExistence type="predicted"/>
<organism evidence="2 3">
    <name type="scientific">Leucobacter komagatae</name>
    <dbReference type="NCBI Taxonomy" id="55969"/>
    <lineage>
        <taxon>Bacteria</taxon>
        <taxon>Bacillati</taxon>
        <taxon>Actinomycetota</taxon>
        <taxon>Actinomycetes</taxon>
        <taxon>Micrococcales</taxon>
        <taxon>Microbacteriaceae</taxon>
        <taxon>Leucobacter</taxon>
    </lineage>
</organism>
<evidence type="ECO:0000313" key="2">
    <source>
        <dbReference type="EMBL" id="TQL40714.1"/>
    </source>
</evidence>
<keyword evidence="1" id="KW-0812">Transmembrane</keyword>
<dbReference type="Proteomes" id="UP000319094">
    <property type="component" value="Unassembled WGS sequence"/>
</dbReference>
<evidence type="ECO:0000313" key="3">
    <source>
        <dbReference type="Proteomes" id="UP000319094"/>
    </source>
</evidence>
<name>A0A542XY07_9MICO</name>
<keyword evidence="1" id="KW-1133">Transmembrane helix</keyword>
<comment type="caution">
    <text evidence="2">The sequence shown here is derived from an EMBL/GenBank/DDBJ whole genome shotgun (WGS) entry which is preliminary data.</text>
</comment>
<evidence type="ECO:0000256" key="1">
    <source>
        <dbReference type="SAM" id="Phobius"/>
    </source>
</evidence>
<dbReference type="EMBL" id="VFON01000002">
    <property type="protein sequence ID" value="TQL40714.1"/>
    <property type="molecule type" value="Genomic_DNA"/>
</dbReference>
<sequence>MIFTALLYWAVIAAVISAIAFFVVRGAVLSALRKHAAEQRAQGQQPPV</sequence>
<gene>
    <name evidence="2" type="ORF">FB468_3237</name>
</gene>
<dbReference type="AlphaFoldDB" id="A0A542XY07"/>
<keyword evidence="3" id="KW-1185">Reference proteome</keyword>
<feature type="transmembrane region" description="Helical" evidence="1">
    <location>
        <begin position="6"/>
        <end position="24"/>
    </location>
</feature>